<dbReference type="AlphaFoldDB" id="A0A6C0H4N8"/>
<reference evidence="1" key="1">
    <citation type="journal article" date="2020" name="Nature">
        <title>Giant virus diversity and host interactions through global metagenomics.</title>
        <authorList>
            <person name="Schulz F."/>
            <person name="Roux S."/>
            <person name="Paez-Espino D."/>
            <person name="Jungbluth S."/>
            <person name="Walsh D.A."/>
            <person name="Denef V.J."/>
            <person name="McMahon K.D."/>
            <person name="Konstantinidis K.T."/>
            <person name="Eloe-Fadrosh E.A."/>
            <person name="Kyrpides N.C."/>
            <person name="Woyke T."/>
        </authorList>
    </citation>
    <scope>NUCLEOTIDE SEQUENCE</scope>
    <source>
        <strain evidence="1">GVMAG-M-3300023179-71</strain>
    </source>
</reference>
<accession>A0A6C0H4N8</accession>
<evidence type="ECO:0000313" key="1">
    <source>
        <dbReference type="EMBL" id="QHT75521.1"/>
    </source>
</evidence>
<protein>
    <submittedName>
        <fullName evidence="1">Uncharacterized protein</fullName>
    </submittedName>
</protein>
<sequence length="59" mass="6523">MGKLTTGAIFYRRGVSNDQKNFGRAVQGNYQNIQPTSLYINGGNKPQSLALNIFLYGRA</sequence>
<dbReference type="EMBL" id="MN739879">
    <property type="protein sequence ID" value="QHT75521.1"/>
    <property type="molecule type" value="Genomic_DNA"/>
</dbReference>
<name>A0A6C0H4N8_9ZZZZ</name>
<organism evidence="1">
    <name type="scientific">viral metagenome</name>
    <dbReference type="NCBI Taxonomy" id="1070528"/>
    <lineage>
        <taxon>unclassified sequences</taxon>
        <taxon>metagenomes</taxon>
        <taxon>organismal metagenomes</taxon>
    </lineage>
</organism>
<proteinExistence type="predicted"/>